<dbReference type="AlphaFoldDB" id="A0A956NG62"/>
<dbReference type="Gene3D" id="2.60.40.4070">
    <property type="match status" value="1"/>
</dbReference>
<evidence type="ECO:0000259" key="1">
    <source>
        <dbReference type="Pfam" id="PF13860"/>
    </source>
</evidence>
<dbReference type="PROSITE" id="PS50012">
    <property type="entry name" value="RCC1_3"/>
    <property type="match status" value="1"/>
</dbReference>
<dbReference type="InterPro" id="IPR009091">
    <property type="entry name" value="RCC1/BLIP-II"/>
</dbReference>
<dbReference type="InterPro" id="IPR026444">
    <property type="entry name" value="Secre_tail"/>
</dbReference>
<evidence type="ECO:0000313" key="3">
    <source>
        <dbReference type="Proteomes" id="UP000739538"/>
    </source>
</evidence>
<proteinExistence type="predicted"/>
<dbReference type="Gene3D" id="2.130.10.30">
    <property type="entry name" value="Regulator of chromosome condensation 1/beta-lactamase-inhibitor protein II"/>
    <property type="match status" value="2"/>
</dbReference>
<organism evidence="2 3">
    <name type="scientific">Eiseniibacteriota bacterium</name>
    <dbReference type="NCBI Taxonomy" id="2212470"/>
    <lineage>
        <taxon>Bacteria</taxon>
        <taxon>Candidatus Eiseniibacteriota</taxon>
    </lineage>
</organism>
<dbReference type="PROSITE" id="PS00626">
    <property type="entry name" value="RCC1_2"/>
    <property type="match status" value="1"/>
</dbReference>
<evidence type="ECO:0000313" key="2">
    <source>
        <dbReference type="EMBL" id="MCA9758334.1"/>
    </source>
</evidence>
<name>A0A956NG62_UNCEI</name>
<gene>
    <name evidence="2" type="ORF">KDA27_21240</name>
</gene>
<protein>
    <submittedName>
        <fullName evidence="2">T9SS type A sorting domain-containing protein</fullName>
    </submittedName>
</protein>
<reference evidence="2" key="2">
    <citation type="journal article" date="2021" name="Microbiome">
        <title>Successional dynamics and alternative stable states in a saline activated sludge microbial community over 9 years.</title>
        <authorList>
            <person name="Wang Y."/>
            <person name="Ye J."/>
            <person name="Ju F."/>
            <person name="Liu L."/>
            <person name="Boyd J.A."/>
            <person name="Deng Y."/>
            <person name="Parks D.H."/>
            <person name="Jiang X."/>
            <person name="Yin X."/>
            <person name="Woodcroft B.J."/>
            <person name="Tyson G.W."/>
            <person name="Hugenholtz P."/>
            <person name="Polz M.F."/>
            <person name="Zhang T."/>
        </authorList>
    </citation>
    <scope>NUCLEOTIDE SEQUENCE</scope>
    <source>
        <strain evidence="2">HKST-UBA02</strain>
    </source>
</reference>
<comment type="caution">
    <text evidence="2">The sequence shown here is derived from an EMBL/GenBank/DDBJ whole genome shotgun (WGS) entry which is preliminary data.</text>
</comment>
<dbReference type="GO" id="GO:0005085">
    <property type="term" value="F:guanyl-nucleotide exchange factor activity"/>
    <property type="evidence" value="ECO:0007669"/>
    <property type="project" value="TreeGrafter"/>
</dbReference>
<dbReference type="NCBIfam" id="TIGR04183">
    <property type="entry name" value="Por_Secre_tail"/>
    <property type="match status" value="1"/>
</dbReference>
<dbReference type="InterPro" id="IPR000408">
    <property type="entry name" value="Reg_chr_condens"/>
</dbReference>
<dbReference type="GO" id="GO:0005737">
    <property type="term" value="C:cytoplasm"/>
    <property type="evidence" value="ECO:0007669"/>
    <property type="project" value="TreeGrafter"/>
</dbReference>
<dbReference type="InterPro" id="IPR025965">
    <property type="entry name" value="FlgD/Vpr_Ig-like"/>
</dbReference>
<dbReference type="EMBL" id="JAGQHS010000162">
    <property type="protein sequence ID" value="MCA9758334.1"/>
    <property type="molecule type" value="Genomic_DNA"/>
</dbReference>
<dbReference type="Pfam" id="PF13540">
    <property type="entry name" value="RCC1_2"/>
    <property type="match status" value="3"/>
</dbReference>
<dbReference type="InterPro" id="IPR051553">
    <property type="entry name" value="Ran_GTPase-activating"/>
</dbReference>
<dbReference type="PANTHER" id="PTHR45982:SF1">
    <property type="entry name" value="REGULATOR OF CHROMOSOME CONDENSATION"/>
    <property type="match status" value="1"/>
</dbReference>
<accession>A0A956NG62</accession>
<dbReference type="PROSITE" id="PS51257">
    <property type="entry name" value="PROKAR_LIPOPROTEIN"/>
    <property type="match status" value="1"/>
</dbReference>
<dbReference type="Proteomes" id="UP000739538">
    <property type="component" value="Unassembled WGS sequence"/>
</dbReference>
<dbReference type="SUPFAM" id="SSF50985">
    <property type="entry name" value="RCC1/BLIP-II"/>
    <property type="match status" value="1"/>
</dbReference>
<feature type="domain" description="FlgD/Vpr Ig-like" evidence="1">
    <location>
        <begin position="338"/>
        <end position="399"/>
    </location>
</feature>
<dbReference type="PANTHER" id="PTHR45982">
    <property type="entry name" value="REGULATOR OF CHROMOSOME CONDENSATION"/>
    <property type="match status" value="1"/>
</dbReference>
<sequence length="412" mass="43749">MTLRIRASGTRDFSTPRAVALSILLVSCTSAAFAETPGSILYWSGYLQPLPGPNSGFIEIDATRSHCIALRENGSLDAFGNNYWGQCDVPPGTGYIDIAAGDSHSLALRADGSGVGWGKDDFGESTDWPQPNTGFLAVAAGSEVSIALDAQGTIHAWGRTYEGMADVPEPNVGYVAMDCGATHALALRQDGSVVAWGGNTYGQLNIPSQNEDFVAVAASFGTSVALKSDGSIVIWGHRNFGEGLIPEPNEDFVSIEVGEHHILGMKSDGRLLGWGLNDWGQTDIPEDLPHLEAYTGGARFTIGLAAVEPSGVDGEAPVVSDAAPSVRVIPNPIKAMASISYRLTQPGPVEMEIFDAEGRLVRVLSRNDDVAGESTVVWDGRDDRGFNVSNGVYMLKLRSAESVLSHRMVVLR</sequence>
<dbReference type="Pfam" id="PF13860">
    <property type="entry name" value="FlgD_ig"/>
    <property type="match status" value="1"/>
</dbReference>
<reference evidence="2" key="1">
    <citation type="submission" date="2020-04" db="EMBL/GenBank/DDBJ databases">
        <authorList>
            <person name="Zhang T."/>
        </authorList>
    </citation>
    <scope>NUCLEOTIDE SEQUENCE</scope>
    <source>
        <strain evidence="2">HKST-UBA02</strain>
    </source>
</reference>